<evidence type="ECO:0000313" key="1">
    <source>
        <dbReference type="EMBL" id="QHU03130.1"/>
    </source>
</evidence>
<dbReference type="AlphaFoldDB" id="A0A6C0JE44"/>
<accession>A0A6C0JE44</accession>
<sequence>MLTYKRKSVNYEHTRPIPVPCSGKSFSENDATEYCLKQNFFNPNKSTPPNSWNSRLMQRLAGSPYEDHLQSSFSIFFKK</sequence>
<proteinExistence type="predicted"/>
<reference evidence="1" key="1">
    <citation type="journal article" date="2020" name="Nature">
        <title>Giant virus diversity and host interactions through global metagenomics.</title>
        <authorList>
            <person name="Schulz F."/>
            <person name="Roux S."/>
            <person name="Paez-Espino D."/>
            <person name="Jungbluth S."/>
            <person name="Walsh D.A."/>
            <person name="Denef V.J."/>
            <person name="McMahon K.D."/>
            <person name="Konstantinidis K.T."/>
            <person name="Eloe-Fadrosh E.A."/>
            <person name="Kyrpides N.C."/>
            <person name="Woyke T."/>
        </authorList>
    </citation>
    <scope>NUCLEOTIDE SEQUENCE</scope>
    <source>
        <strain evidence="1">GVMAG-M-3300025890-48</strain>
    </source>
</reference>
<organism evidence="1">
    <name type="scientific">viral metagenome</name>
    <dbReference type="NCBI Taxonomy" id="1070528"/>
    <lineage>
        <taxon>unclassified sequences</taxon>
        <taxon>metagenomes</taxon>
        <taxon>organismal metagenomes</taxon>
    </lineage>
</organism>
<protein>
    <submittedName>
        <fullName evidence="1">Uncharacterized protein</fullName>
    </submittedName>
</protein>
<dbReference type="EMBL" id="MN740369">
    <property type="protein sequence ID" value="QHU03130.1"/>
    <property type="molecule type" value="Genomic_DNA"/>
</dbReference>
<name>A0A6C0JE44_9ZZZZ</name>